<organism evidence="2">
    <name type="scientific">viral metagenome</name>
    <dbReference type="NCBI Taxonomy" id="1070528"/>
    <lineage>
        <taxon>unclassified sequences</taxon>
        <taxon>metagenomes</taxon>
        <taxon>organismal metagenomes</taxon>
    </lineage>
</organism>
<sequence length="57" mass="6791">MNDTLKFMIFMGALLVLYHFLTKRCNCKKKAKKIIRQKTYFGVPGKRPPNLPVRWHI</sequence>
<protein>
    <submittedName>
        <fullName evidence="2">Uncharacterized protein</fullName>
    </submittedName>
</protein>
<name>A0A6C0IUA7_9ZZZZ</name>
<proteinExistence type="predicted"/>
<reference evidence="2" key="1">
    <citation type="journal article" date="2020" name="Nature">
        <title>Giant virus diversity and host interactions through global metagenomics.</title>
        <authorList>
            <person name="Schulz F."/>
            <person name="Roux S."/>
            <person name="Paez-Espino D."/>
            <person name="Jungbluth S."/>
            <person name="Walsh D.A."/>
            <person name="Denef V.J."/>
            <person name="McMahon K.D."/>
            <person name="Konstantinidis K.T."/>
            <person name="Eloe-Fadrosh E.A."/>
            <person name="Kyrpides N.C."/>
            <person name="Woyke T."/>
        </authorList>
    </citation>
    <scope>NUCLEOTIDE SEQUENCE</scope>
    <source>
        <strain evidence="2">GVMAG-M-3300024261-37</strain>
    </source>
</reference>
<dbReference type="AlphaFoldDB" id="A0A6C0IUA7"/>
<evidence type="ECO:0000313" key="2">
    <source>
        <dbReference type="EMBL" id="QHT95133.1"/>
    </source>
</evidence>
<keyword evidence="1" id="KW-1133">Transmembrane helix</keyword>
<feature type="transmembrane region" description="Helical" evidence="1">
    <location>
        <begin position="6"/>
        <end position="22"/>
    </location>
</feature>
<dbReference type="EMBL" id="MN740234">
    <property type="protein sequence ID" value="QHT95133.1"/>
    <property type="molecule type" value="Genomic_DNA"/>
</dbReference>
<evidence type="ECO:0000256" key="1">
    <source>
        <dbReference type="SAM" id="Phobius"/>
    </source>
</evidence>
<keyword evidence="1" id="KW-0472">Membrane</keyword>
<keyword evidence="1" id="KW-0812">Transmembrane</keyword>
<accession>A0A6C0IUA7</accession>